<evidence type="ECO:0000256" key="1">
    <source>
        <dbReference type="ARBA" id="ARBA00001915"/>
    </source>
</evidence>
<keyword evidence="7" id="KW-0067">ATP-binding</keyword>
<evidence type="ECO:0000256" key="6">
    <source>
        <dbReference type="ARBA" id="ARBA00022741"/>
    </source>
</evidence>
<comment type="catalytic activity">
    <reaction evidence="13">
        <text>N2 + 8 reduced [2Fe-2S]-[ferredoxin] + 16 ATP + 16 H2O = H2 + 8 oxidized [2Fe-2S]-[ferredoxin] + 2 NH4(+) + 16 ADP + 16 phosphate + 6 H(+)</text>
        <dbReference type="Rhea" id="RHEA:21448"/>
        <dbReference type="Rhea" id="RHEA-COMP:10000"/>
        <dbReference type="Rhea" id="RHEA-COMP:10001"/>
        <dbReference type="ChEBI" id="CHEBI:15377"/>
        <dbReference type="ChEBI" id="CHEBI:15378"/>
        <dbReference type="ChEBI" id="CHEBI:17997"/>
        <dbReference type="ChEBI" id="CHEBI:18276"/>
        <dbReference type="ChEBI" id="CHEBI:28938"/>
        <dbReference type="ChEBI" id="CHEBI:30616"/>
        <dbReference type="ChEBI" id="CHEBI:33737"/>
        <dbReference type="ChEBI" id="CHEBI:33738"/>
        <dbReference type="ChEBI" id="CHEBI:43474"/>
        <dbReference type="ChEBI" id="CHEBI:456216"/>
        <dbReference type="EC" id="1.18.6.1"/>
    </reaction>
</comment>
<keyword evidence="15" id="KW-1185">Reference proteome</keyword>
<dbReference type="AlphaFoldDB" id="A0A498RF38"/>
<name>A0A498RF38_9FIRM</name>
<organism evidence="14 15">
    <name type="scientific">Lucifera butyrica</name>
    <dbReference type="NCBI Taxonomy" id="1351585"/>
    <lineage>
        <taxon>Bacteria</taxon>
        <taxon>Bacillati</taxon>
        <taxon>Bacillota</taxon>
        <taxon>Negativicutes</taxon>
        <taxon>Veillonellales</taxon>
        <taxon>Veillonellaceae</taxon>
        <taxon>Lucifera</taxon>
    </lineage>
</organism>
<keyword evidence="9" id="KW-0408">Iron</keyword>
<dbReference type="GO" id="GO:0046872">
    <property type="term" value="F:metal ion binding"/>
    <property type="evidence" value="ECO:0007669"/>
    <property type="project" value="UniProtKB-KW"/>
</dbReference>
<proteinExistence type="predicted"/>
<keyword evidence="6" id="KW-0547">Nucleotide-binding</keyword>
<keyword evidence="11" id="KW-0535">Nitrogen fixation</keyword>
<comment type="subunit">
    <text evidence="3">Hexamer of two alpha, two beta, and two delta chains.</text>
</comment>
<dbReference type="RefSeq" id="WP_122630335.1">
    <property type="nucleotide sequence ID" value="NZ_UPPP01000127.1"/>
</dbReference>
<comment type="cofactor">
    <cofactor evidence="1">
        <name>iron-sulfur cluster</name>
        <dbReference type="ChEBI" id="CHEBI:30408"/>
    </cofactor>
</comment>
<evidence type="ECO:0000256" key="12">
    <source>
        <dbReference type="ARBA" id="ARBA00030899"/>
    </source>
</evidence>
<evidence type="ECO:0000256" key="4">
    <source>
        <dbReference type="ARBA" id="ARBA00012773"/>
    </source>
</evidence>
<dbReference type="InterPro" id="IPR004349">
    <property type="entry name" value="V/Nase_d_su"/>
</dbReference>
<keyword evidence="8" id="KW-0560">Oxidoreductase</keyword>
<evidence type="ECO:0000256" key="5">
    <source>
        <dbReference type="ARBA" id="ARBA00022723"/>
    </source>
</evidence>
<dbReference type="GO" id="GO:0005524">
    <property type="term" value="F:ATP binding"/>
    <property type="evidence" value="ECO:0007669"/>
    <property type="project" value="UniProtKB-KW"/>
</dbReference>
<dbReference type="OrthoDB" id="198407at2"/>
<keyword evidence="10" id="KW-0411">Iron-sulfur</keyword>
<evidence type="ECO:0000256" key="11">
    <source>
        <dbReference type="ARBA" id="ARBA00023231"/>
    </source>
</evidence>
<dbReference type="GO" id="GO:0051536">
    <property type="term" value="F:iron-sulfur cluster binding"/>
    <property type="evidence" value="ECO:0007669"/>
    <property type="project" value="UniProtKB-KW"/>
</dbReference>
<evidence type="ECO:0000256" key="9">
    <source>
        <dbReference type="ARBA" id="ARBA00023004"/>
    </source>
</evidence>
<evidence type="ECO:0000256" key="7">
    <source>
        <dbReference type="ARBA" id="ARBA00022840"/>
    </source>
</evidence>
<evidence type="ECO:0000256" key="13">
    <source>
        <dbReference type="ARBA" id="ARBA00047967"/>
    </source>
</evidence>
<comment type="function">
    <text evidence="2">The key enzymatic reactions in nitrogen fixation are catalyzed by the nitrogenase complex, which has 2 components: the iron protein (component 2) and a component 1 which is either a molybdenum-iron protein, a vanadium-iron, or an iron-iron protein.</text>
</comment>
<dbReference type="Proteomes" id="UP000277811">
    <property type="component" value="Unassembled WGS sequence"/>
</dbReference>
<dbReference type="EMBL" id="UPPP01000127">
    <property type="protein sequence ID" value="VBB09557.1"/>
    <property type="molecule type" value="Genomic_DNA"/>
</dbReference>
<dbReference type="GO" id="GO:0016163">
    <property type="term" value="F:nitrogenase activity"/>
    <property type="evidence" value="ECO:0007669"/>
    <property type="project" value="UniProtKB-EC"/>
</dbReference>
<dbReference type="NCBIfam" id="TIGR02930">
    <property type="entry name" value="vnfG_nitrog"/>
    <property type="match status" value="1"/>
</dbReference>
<evidence type="ECO:0000256" key="3">
    <source>
        <dbReference type="ARBA" id="ARBA00011515"/>
    </source>
</evidence>
<evidence type="ECO:0000256" key="2">
    <source>
        <dbReference type="ARBA" id="ARBA00004064"/>
    </source>
</evidence>
<protein>
    <recommendedName>
        <fullName evidence="4">nitrogenase</fullName>
        <ecNumber evidence="4">1.18.6.1</ecNumber>
    </recommendedName>
    <alternativeName>
        <fullName evidence="12">Nitrogenase component I</fullName>
    </alternativeName>
</protein>
<evidence type="ECO:0000313" key="14">
    <source>
        <dbReference type="EMBL" id="VBB09557.1"/>
    </source>
</evidence>
<reference evidence="14 15" key="1">
    <citation type="submission" date="2018-06" db="EMBL/GenBank/DDBJ databases">
        <authorList>
            <person name="Strepis N."/>
        </authorList>
    </citation>
    <scope>NUCLEOTIDE SEQUENCE [LARGE SCALE GENOMIC DNA]</scope>
    <source>
        <strain evidence="14">LUCI</strain>
    </source>
</reference>
<sequence>MKEKVEALVTFIQERCLWQFFSRTWDRMENINGVFGKVEALLNEEKPVMESAQEKCFYADARILVAEIKDKFPWLQELNKTQVNELIEGVKARITEIAVTKSMNAELNVSNY</sequence>
<dbReference type="Pfam" id="PF03139">
    <property type="entry name" value="AnfG_VnfG"/>
    <property type="match status" value="1"/>
</dbReference>
<evidence type="ECO:0000256" key="10">
    <source>
        <dbReference type="ARBA" id="ARBA00023014"/>
    </source>
</evidence>
<evidence type="ECO:0000256" key="8">
    <source>
        <dbReference type="ARBA" id="ARBA00023002"/>
    </source>
</evidence>
<keyword evidence="5" id="KW-0479">Metal-binding</keyword>
<gene>
    <name evidence="14" type="ORF">LUCI_4852</name>
</gene>
<accession>A0A498RF38</accession>
<dbReference type="InterPro" id="IPR014279">
    <property type="entry name" value="Nase_V-Fe_dsu"/>
</dbReference>
<dbReference type="EC" id="1.18.6.1" evidence="4"/>
<evidence type="ECO:0000313" key="15">
    <source>
        <dbReference type="Proteomes" id="UP000277811"/>
    </source>
</evidence>